<dbReference type="InterPro" id="IPR018640">
    <property type="entry name" value="DUF2063"/>
</dbReference>
<reference evidence="2 3" key="1">
    <citation type="submission" date="2020-07" db="EMBL/GenBank/DDBJ databases">
        <title>Novel species isolated from subtropical streams in China.</title>
        <authorList>
            <person name="Lu H."/>
        </authorList>
    </citation>
    <scope>NUCLEOTIDE SEQUENCE [LARGE SCALE GENOMIC DNA]</scope>
    <source>
        <strain evidence="2 3">LX47W</strain>
    </source>
</reference>
<protein>
    <submittedName>
        <fullName evidence="2">DUF692 family protein</fullName>
    </submittedName>
</protein>
<sequence>MSTPRYHPAATVALDVGVGLRAPHYRQFLEQRPAVGWLEVHTENYLDQAGWDWHVLTQLRRDYPLSLHGVGLGLGSARGFSTDHLERVASLVRRTEPALVSEHLCWGAVADRQLNDLLPVTLDQAALDLLCQRVQRVQDKLQRQILLENVSTYVRFQADAMSEMEFLAALAARTGCGLLLDINNLYVNQCNHGEDALQAMAAIAPGTVGEIHLAGHLVTPLAVIDHHGDTVAEPVWQLYEAALRRFGRVATLIEWDTDLPALEVLLGEADKARALADRLAPDAPASSAAFAPPARPTVAATAAAGPEGDAMSTAASVSTLIQGEFAAALFDPAQEATVQARFRAGQDGRRFGLYRGNLTATWDKTLANAYPVIRMLVGEEFFGGLSRAYGLAEPSGSADLNRFGARFATFLAGFPHAAQLPYLPDLARLEWAMHRAHYAPAAEAVTAAQLAALSPERLETSTMTLHPACSLHASPWAVVPLWLAHQPGAGQDFPDEMEQASYGIVLRPQWQTRLLPLSPAAHAALAQLAAGATFGAALDAAFGLDEAFDIGGQLGLWLEQHVIVDTGG</sequence>
<dbReference type="Proteomes" id="UP000573499">
    <property type="component" value="Unassembled WGS sequence"/>
</dbReference>
<evidence type="ECO:0000313" key="2">
    <source>
        <dbReference type="EMBL" id="MBA5689445.1"/>
    </source>
</evidence>
<comment type="caution">
    <text evidence="2">The sequence shown here is derived from an EMBL/GenBank/DDBJ whole genome shotgun (WGS) entry which is preliminary data.</text>
</comment>
<dbReference type="NCBIfam" id="NF003818">
    <property type="entry name" value="PRK05409.1"/>
    <property type="match status" value="1"/>
</dbReference>
<feature type="domain" description="Putative DNA-binding" evidence="1">
    <location>
        <begin position="321"/>
        <end position="411"/>
    </location>
</feature>
<dbReference type="InterPro" id="IPR007801">
    <property type="entry name" value="MbnB/TglH/ChrH"/>
</dbReference>
<dbReference type="Gene3D" id="3.20.20.150">
    <property type="entry name" value="Divalent-metal-dependent TIM barrel enzymes"/>
    <property type="match status" value="1"/>
</dbReference>
<accession>A0A7W2IM46</accession>
<dbReference type="PANTHER" id="PTHR42194:SF1">
    <property type="entry name" value="UPF0276 PROTEIN HI_1600"/>
    <property type="match status" value="1"/>
</dbReference>
<organism evidence="2 3">
    <name type="scientific">Rugamonas apoptosis</name>
    <dbReference type="NCBI Taxonomy" id="2758570"/>
    <lineage>
        <taxon>Bacteria</taxon>
        <taxon>Pseudomonadati</taxon>
        <taxon>Pseudomonadota</taxon>
        <taxon>Betaproteobacteria</taxon>
        <taxon>Burkholderiales</taxon>
        <taxon>Oxalobacteraceae</taxon>
        <taxon>Telluria group</taxon>
        <taxon>Rugamonas</taxon>
    </lineage>
</organism>
<dbReference type="SUPFAM" id="SSF51658">
    <property type="entry name" value="Xylose isomerase-like"/>
    <property type="match status" value="1"/>
</dbReference>
<dbReference type="Pfam" id="PF09836">
    <property type="entry name" value="DUF2063"/>
    <property type="match status" value="1"/>
</dbReference>
<dbReference type="PANTHER" id="PTHR42194">
    <property type="entry name" value="UPF0276 PROTEIN HI_1600"/>
    <property type="match status" value="1"/>
</dbReference>
<proteinExistence type="predicted"/>
<dbReference type="EMBL" id="JACEZU010000011">
    <property type="protein sequence ID" value="MBA5689445.1"/>
    <property type="molecule type" value="Genomic_DNA"/>
</dbReference>
<keyword evidence="3" id="KW-1185">Reference proteome</keyword>
<dbReference type="Gene3D" id="1.10.150.690">
    <property type="entry name" value="DUF2063"/>
    <property type="match status" value="1"/>
</dbReference>
<gene>
    <name evidence="2" type="ORF">H3H39_20580</name>
</gene>
<dbReference type="AlphaFoldDB" id="A0A7W2IM46"/>
<name>A0A7W2IM46_9BURK</name>
<dbReference type="InterPro" id="IPR036237">
    <property type="entry name" value="Xyl_isomerase-like_sf"/>
</dbReference>
<evidence type="ECO:0000313" key="3">
    <source>
        <dbReference type="Proteomes" id="UP000573499"/>
    </source>
</evidence>
<dbReference type="Pfam" id="PF05114">
    <property type="entry name" value="MbnB_TglH_ChrH"/>
    <property type="match status" value="1"/>
</dbReference>
<dbReference type="RefSeq" id="WP_182156019.1">
    <property type="nucleotide sequence ID" value="NZ_JACEZU010000011.1"/>
</dbReference>
<dbReference type="InterPro" id="IPR044922">
    <property type="entry name" value="DUF2063_N_sf"/>
</dbReference>
<evidence type="ECO:0000259" key="1">
    <source>
        <dbReference type="Pfam" id="PF09836"/>
    </source>
</evidence>